<gene>
    <name evidence="2" type="ORF">DPMN_193861</name>
</gene>
<protein>
    <submittedName>
        <fullName evidence="2">Uncharacterized protein</fullName>
    </submittedName>
</protein>
<accession>A0A9D4BF19</accession>
<evidence type="ECO:0000313" key="3">
    <source>
        <dbReference type="Proteomes" id="UP000828390"/>
    </source>
</evidence>
<evidence type="ECO:0000313" key="2">
    <source>
        <dbReference type="EMBL" id="KAH3692707.1"/>
    </source>
</evidence>
<reference evidence="2" key="1">
    <citation type="journal article" date="2019" name="bioRxiv">
        <title>The Genome of the Zebra Mussel, Dreissena polymorpha: A Resource for Invasive Species Research.</title>
        <authorList>
            <person name="McCartney M.A."/>
            <person name="Auch B."/>
            <person name="Kono T."/>
            <person name="Mallez S."/>
            <person name="Zhang Y."/>
            <person name="Obille A."/>
            <person name="Becker A."/>
            <person name="Abrahante J.E."/>
            <person name="Garbe J."/>
            <person name="Badalamenti J.P."/>
            <person name="Herman A."/>
            <person name="Mangelson H."/>
            <person name="Liachko I."/>
            <person name="Sullivan S."/>
            <person name="Sone E.D."/>
            <person name="Koren S."/>
            <person name="Silverstein K.A.T."/>
            <person name="Beckman K.B."/>
            <person name="Gohl D.M."/>
        </authorList>
    </citation>
    <scope>NUCLEOTIDE SEQUENCE</scope>
    <source>
        <strain evidence="2">Duluth1</strain>
        <tissue evidence="2">Whole animal</tissue>
    </source>
</reference>
<proteinExistence type="predicted"/>
<keyword evidence="3" id="KW-1185">Reference proteome</keyword>
<reference evidence="2" key="2">
    <citation type="submission" date="2020-11" db="EMBL/GenBank/DDBJ databases">
        <authorList>
            <person name="McCartney M.A."/>
            <person name="Auch B."/>
            <person name="Kono T."/>
            <person name="Mallez S."/>
            <person name="Becker A."/>
            <person name="Gohl D.M."/>
            <person name="Silverstein K.A.T."/>
            <person name="Koren S."/>
            <person name="Bechman K.B."/>
            <person name="Herman A."/>
            <person name="Abrahante J.E."/>
            <person name="Garbe J."/>
        </authorList>
    </citation>
    <scope>NUCLEOTIDE SEQUENCE</scope>
    <source>
        <strain evidence="2">Duluth1</strain>
        <tissue evidence="2">Whole animal</tissue>
    </source>
</reference>
<evidence type="ECO:0000256" key="1">
    <source>
        <dbReference type="SAM" id="MobiDB-lite"/>
    </source>
</evidence>
<comment type="caution">
    <text evidence="2">The sequence shown here is derived from an EMBL/GenBank/DDBJ whole genome shotgun (WGS) entry which is preliminary data.</text>
</comment>
<organism evidence="2 3">
    <name type="scientific">Dreissena polymorpha</name>
    <name type="common">Zebra mussel</name>
    <name type="synonym">Mytilus polymorpha</name>
    <dbReference type="NCBI Taxonomy" id="45954"/>
    <lineage>
        <taxon>Eukaryota</taxon>
        <taxon>Metazoa</taxon>
        <taxon>Spiralia</taxon>
        <taxon>Lophotrochozoa</taxon>
        <taxon>Mollusca</taxon>
        <taxon>Bivalvia</taxon>
        <taxon>Autobranchia</taxon>
        <taxon>Heteroconchia</taxon>
        <taxon>Euheterodonta</taxon>
        <taxon>Imparidentia</taxon>
        <taxon>Neoheterodontei</taxon>
        <taxon>Myida</taxon>
        <taxon>Dreissenoidea</taxon>
        <taxon>Dreissenidae</taxon>
        <taxon>Dreissena</taxon>
    </lineage>
</organism>
<name>A0A9D4BF19_DREPO</name>
<dbReference type="Proteomes" id="UP000828390">
    <property type="component" value="Unassembled WGS sequence"/>
</dbReference>
<feature type="region of interest" description="Disordered" evidence="1">
    <location>
        <begin position="65"/>
        <end position="116"/>
    </location>
</feature>
<sequence length="116" mass="12610">MADSSRMTLKCEPVLGKAAYSNLPVSAGHKLGNEDINGAEAEWNSVDTLETVGRPRLCRLFGSSLPHPTTDAGKDKHGSGQLSLTGPHHQQWKEQCVQHQRIQEHTHHSPRRGGGG</sequence>
<dbReference type="AlphaFoldDB" id="A0A9D4BF19"/>
<dbReference type="EMBL" id="JAIWYP010000020">
    <property type="protein sequence ID" value="KAH3692707.1"/>
    <property type="molecule type" value="Genomic_DNA"/>
</dbReference>